<evidence type="ECO:0000256" key="6">
    <source>
        <dbReference type="ARBA" id="ARBA00047872"/>
    </source>
</evidence>
<comment type="similarity">
    <text evidence="1">Belongs to the aspartokinase family.</text>
</comment>
<dbReference type="Pfam" id="PF00696">
    <property type="entry name" value="AA_kinase"/>
    <property type="match status" value="1"/>
</dbReference>
<dbReference type="PANTHER" id="PTHR21499:SF3">
    <property type="entry name" value="ASPARTOKINASE"/>
    <property type="match status" value="1"/>
</dbReference>
<dbReference type="AlphaFoldDB" id="A0A5J4PEK2"/>
<sequence length="255" mass="27752">MKVLKFGGTSVGSVNSILNVKKIIESAKEPVIVVISALGGITDKLIDTSKMAAVGDSTYENGFHEIVQCHIKLIKEVIPDGSAQIEVQQQVEGLLNELKDIFQGIYLIKDLSSKTSDMIVGYGERLSALIVTRLIHGAVYFDARTFIKTERKFSKHVLDSELTNQLIKETFKTCPPIAIVPGYIASDKTNGDITNLGRGGSDYTAAVIAAALDVKGLEIWTDVDGFMTADPRVINSAYTINELTYVEAMELCNFG</sequence>
<dbReference type="PANTHER" id="PTHR21499">
    <property type="entry name" value="ASPARTATE KINASE"/>
    <property type="match status" value="1"/>
</dbReference>
<feature type="domain" description="Aspartate/glutamate/uridylate kinase" evidence="7">
    <location>
        <begin position="2"/>
        <end position="250"/>
    </location>
</feature>
<organism evidence="8">
    <name type="scientific">termite gut metagenome</name>
    <dbReference type="NCBI Taxonomy" id="433724"/>
    <lineage>
        <taxon>unclassified sequences</taxon>
        <taxon>metagenomes</taxon>
        <taxon>organismal metagenomes</taxon>
    </lineage>
</organism>
<dbReference type="Gene3D" id="3.40.1160.10">
    <property type="entry name" value="Acetylglutamate kinase-like"/>
    <property type="match status" value="1"/>
</dbReference>
<accession>A0A5J4PEK2</accession>
<evidence type="ECO:0000313" key="8">
    <source>
        <dbReference type="EMBL" id="KAA6307866.1"/>
    </source>
</evidence>
<comment type="caution">
    <text evidence="8">The sequence shown here is derived from an EMBL/GenBank/DDBJ whole genome shotgun (WGS) entry which is preliminary data.</text>
</comment>
<dbReference type="PROSITE" id="PS00324">
    <property type="entry name" value="ASPARTOKINASE"/>
    <property type="match status" value="1"/>
</dbReference>
<dbReference type="CDD" id="cd04243">
    <property type="entry name" value="AAK_AK-HSDH-like"/>
    <property type="match status" value="1"/>
</dbReference>
<name>A0A5J4PEK2_9ZZZZ</name>
<dbReference type="InterPro" id="IPR001048">
    <property type="entry name" value="Asp/Glu/Uridylate_kinase"/>
</dbReference>
<reference evidence="8" key="1">
    <citation type="submission" date="2019-03" db="EMBL/GenBank/DDBJ databases">
        <title>Single cell metagenomics reveals metabolic interactions within the superorganism composed of flagellate Streblomastix strix and complex community of Bacteroidetes bacteria on its surface.</title>
        <authorList>
            <person name="Treitli S.C."/>
            <person name="Kolisko M."/>
            <person name="Husnik F."/>
            <person name="Keeling P."/>
            <person name="Hampl V."/>
        </authorList>
    </citation>
    <scope>NUCLEOTIDE SEQUENCE</scope>
    <source>
        <strain evidence="8">STM</strain>
    </source>
</reference>
<dbReference type="InterPro" id="IPR036393">
    <property type="entry name" value="AceGlu_kinase-like_sf"/>
</dbReference>
<evidence type="ECO:0000256" key="4">
    <source>
        <dbReference type="ARBA" id="ARBA00022777"/>
    </source>
</evidence>
<keyword evidence="4 8" id="KW-0418">Kinase</keyword>
<evidence type="ECO:0000256" key="1">
    <source>
        <dbReference type="ARBA" id="ARBA00010122"/>
    </source>
</evidence>
<evidence type="ECO:0000259" key="7">
    <source>
        <dbReference type="Pfam" id="PF00696"/>
    </source>
</evidence>
<dbReference type="GO" id="GO:0005524">
    <property type="term" value="F:ATP binding"/>
    <property type="evidence" value="ECO:0007669"/>
    <property type="project" value="UniProtKB-KW"/>
</dbReference>
<evidence type="ECO:0000256" key="3">
    <source>
        <dbReference type="ARBA" id="ARBA00022741"/>
    </source>
</evidence>
<dbReference type="GO" id="GO:0004072">
    <property type="term" value="F:aspartate kinase activity"/>
    <property type="evidence" value="ECO:0007669"/>
    <property type="project" value="UniProtKB-EC"/>
</dbReference>
<dbReference type="EMBL" id="SNRY01008860">
    <property type="protein sequence ID" value="KAA6307866.1"/>
    <property type="molecule type" value="Genomic_DNA"/>
</dbReference>
<evidence type="ECO:0000256" key="2">
    <source>
        <dbReference type="ARBA" id="ARBA00022679"/>
    </source>
</evidence>
<feature type="non-terminal residue" evidence="8">
    <location>
        <position position="255"/>
    </location>
</feature>
<dbReference type="GO" id="GO:0009089">
    <property type="term" value="P:lysine biosynthetic process via diaminopimelate"/>
    <property type="evidence" value="ECO:0007669"/>
    <property type="project" value="TreeGrafter"/>
</dbReference>
<dbReference type="GO" id="GO:0005829">
    <property type="term" value="C:cytosol"/>
    <property type="evidence" value="ECO:0007669"/>
    <property type="project" value="TreeGrafter"/>
</dbReference>
<proteinExistence type="inferred from homology"/>
<gene>
    <name evidence="8" type="ORF">EZS27_040461</name>
</gene>
<keyword evidence="5" id="KW-0067">ATP-binding</keyword>
<comment type="catalytic activity">
    <reaction evidence="6">
        <text>L-aspartate + ATP = 4-phospho-L-aspartate + ADP</text>
        <dbReference type="Rhea" id="RHEA:23776"/>
        <dbReference type="ChEBI" id="CHEBI:29991"/>
        <dbReference type="ChEBI" id="CHEBI:30616"/>
        <dbReference type="ChEBI" id="CHEBI:57535"/>
        <dbReference type="ChEBI" id="CHEBI:456216"/>
        <dbReference type="EC" id="2.7.2.4"/>
    </reaction>
</comment>
<protein>
    <submittedName>
        <fullName evidence="8">Bifunctional aspartokinase/homoserine dehydrogenase 1</fullName>
    </submittedName>
</protein>
<keyword evidence="2" id="KW-0808">Transferase</keyword>
<dbReference type="InterPro" id="IPR018042">
    <property type="entry name" value="Aspartate_kinase_CS"/>
</dbReference>
<evidence type="ECO:0000256" key="5">
    <source>
        <dbReference type="ARBA" id="ARBA00022840"/>
    </source>
</evidence>
<dbReference type="GO" id="GO:0009090">
    <property type="term" value="P:homoserine biosynthetic process"/>
    <property type="evidence" value="ECO:0007669"/>
    <property type="project" value="TreeGrafter"/>
</dbReference>
<keyword evidence="3" id="KW-0547">Nucleotide-binding</keyword>
<dbReference type="SUPFAM" id="SSF53633">
    <property type="entry name" value="Carbamate kinase-like"/>
    <property type="match status" value="1"/>
</dbReference>